<dbReference type="SUPFAM" id="SSF52777">
    <property type="entry name" value="CoA-dependent acyltransferases"/>
    <property type="match status" value="1"/>
</dbReference>
<dbReference type="Proteomes" id="UP000886822">
    <property type="component" value="Unassembled WGS sequence"/>
</dbReference>
<dbReference type="InterPro" id="IPR001707">
    <property type="entry name" value="Cmp_AcTrfase"/>
</dbReference>
<protein>
    <submittedName>
        <fullName evidence="2">Chloramphenicol acetyltransferase</fullName>
    </submittedName>
</protein>
<proteinExistence type="predicted"/>
<sequence>MTLNTTFTPLDMATWPRQQYFYYFTKMMPTGFSLTVDLDITATYRWAQTHHRKFNPIYLYLVSRVLTNHPEMRIGRVADQLGTFDVLHPSYTVIHADHTIANLWTAYEADFEAFYANYLADVAQYGDVPGPMPKAPQSANLFTIGCLPWMSFTNYTPLPFTPLTSYQPIFQAGKFVTTAAGRTTMPLSLTVHHAVADGYHASLLLNDIQTAFYHPENNL</sequence>
<name>A0A9D1QSC1_9LACO</name>
<evidence type="ECO:0000313" key="2">
    <source>
        <dbReference type="EMBL" id="HIW72575.1"/>
    </source>
</evidence>
<dbReference type="Pfam" id="PF00302">
    <property type="entry name" value="CAT"/>
    <property type="match status" value="1"/>
</dbReference>
<dbReference type="SMART" id="SM01059">
    <property type="entry name" value="CAT"/>
    <property type="match status" value="1"/>
</dbReference>
<evidence type="ECO:0000256" key="1">
    <source>
        <dbReference type="PIRSR" id="PIRSR000440-1"/>
    </source>
</evidence>
<organism evidence="2 3">
    <name type="scientific">Candidatus Levilactobacillus faecigallinarum</name>
    <dbReference type="NCBI Taxonomy" id="2838638"/>
    <lineage>
        <taxon>Bacteria</taxon>
        <taxon>Bacillati</taxon>
        <taxon>Bacillota</taxon>
        <taxon>Bacilli</taxon>
        <taxon>Lactobacillales</taxon>
        <taxon>Lactobacillaceae</taxon>
        <taxon>Levilactobacillus</taxon>
    </lineage>
</organism>
<dbReference type="AlphaFoldDB" id="A0A9D1QSC1"/>
<dbReference type="PANTHER" id="PTHR38474:SF2">
    <property type="entry name" value="CHLORAMPHENICOL ACETYLTRANSFERASE"/>
    <property type="match status" value="1"/>
</dbReference>
<dbReference type="PANTHER" id="PTHR38474">
    <property type="entry name" value="SLR0299 PROTEIN"/>
    <property type="match status" value="1"/>
</dbReference>
<gene>
    <name evidence="2" type="ORF">H9875_08125</name>
</gene>
<reference evidence="2" key="1">
    <citation type="journal article" date="2021" name="PeerJ">
        <title>Extensive microbial diversity within the chicken gut microbiome revealed by metagenomics and culture.</title>
        <authorList>
            <person name="Gilroy R."/>
            <person name="Ravi A."/>
            <person name="Getino M."/>
            <person name="Pursley I."/>
            <person name="Horton D.L."/>
            <person name="Alikhan N.F."/>
            <person name="Baker D."/>
            <person name="Gharbi K."/>
            <person name="Hall N."/>
            <person name="Watson M."/>
            <person name="Adriaenssens E.M."/>
            <person name="Foster-Nyarko E."/>
            <person name="Jarju S."/>
            <person name="Secka A."/>
            <person name="Antonio M."/>
            <person name="Oren A."/>
            <person name="Chaudhuri R.R."/>
            <person name="La Ragione R."/>
            <person name="Hildebrand F."/>
            <person name="Pallen M.J."/>
        </authorList>
    </citation>
    <scope>NUCLEOTIDE SEQUENCE</scope>
    <source>
        <strain evidence="2">CHK173-259</strain>
    </source>
</reference>
<dbReference type="PIRSF" id="PIRSF000440">
    <property type="entry name" value="CAT"/>
    <property type="match status" value="1"/>
</dbReference>
<dbReference type="GO" id="GO:0008811">
    <property type="term" value="F:chloramphenicol O-acetyltransferase activity"/>
    <property type="evidence" value="ECO:0007669"/>
    <property type="project" value="InterPro"/>
</dbReference>
<dbReference type="EMBL" id="DXGJ01000062">
    <property type="protein sequence ID" value="HIW72575.1"/>
    <property type="molecule type" value="Genomic_DNA"/>
</dbReference>
<reference evidence="2" key="2">
    <citation type="submission" date="2021-04" db="EMBL/GenBank/DDBJ databases">
        <authorList>
            <person name="Gilroy R."/>
        </authorList>
    </citation>
    <scope>NUCLEOTIDE SEQUENCE</scope>
    <source>
        <strain evidence="2">CHK173-259</strain>
    </source>
</reference>
<dbReference type="Gene3D" id="3.30.559.10">
    <property type="entry name" value="Chloramphenicol acetyltransferase-like domain"/>
    <property type="match status" value="1"/>
</dbReference>
<dbReference type="InterPro" id="IPR023213">
    <property type="entry name" value="CAT-like_dom_sf"/>
</dbReference>
<comment type="caution">
    <text evidence="2">The sequence shown here is derived from an EMBL/GenBank/DDBJ whole genome shotgun (WGS) entry which is preliminary data.</text>
</comment>
<accession>A0A9D1QSC1</accession>
<evidence type="ECO:0000313" key="3">
    <source>
        <dbReference type="Proteomes" id="UP000886822"/>
    </source>
</evidence>
<feature type="active site" description="Proton acceptor" evidence="1">
    <location>
        <position position="193"/>
    </location>
</feature>